<dbReference type="PANTHER" id="PTHR43537">
    <property type="entry name" value="TRANSCRIPTIONAL REGULATOR, GNTR FAMILY"/>
    <property type="match status" value="1"/>
</dbReference>
<keyword evidence="1" id="KW-0805">Transcription regulation</keyword>
<dbReference type="GO" id="GO:0003700">
    <property type="term" value="F:DNA-binding transcription factor activity"/>
    <property type="evidence" value="ECO:0007669"/>
    <property type="project" value="InterPro"/>
</dbReference>
<feature type="domain" description="HTH gntR-type" evidence="4">
    <location>
        <begin position="1"/>
        <end position="54"/>
    </location>
</feature>
<proteinExistence type="predicted"/>
<sequence>MLAGVWPMGLRLETAKLAQDLGVSVTPVRDSLNRLVGECLVDLVPGMGFLVPQMTEAKLCDLLDLNLLALEKSLELRVPSNQELSVDLPQGDHAARTQFVFFQIAALSGNSEMERLVVAIAARLHGTQLHEAAVLGESAEEITRIWNEVSAARHSAKLLDMLRRYHRRRKVAARELVTQLSS</sequence>
<dbReference type="EMBL" id="FVZE01000016">
    <property type="protein sequence ID" value="SLK11792.1"/>
    <property type="molecule type" value="Genomic_DNA"/>
</dbReference>
<dbReference type="PANTHER" id="PTHR43537:SF5">
    <property type="entry name" value="UXU OPERON TRANSCRIPTIONAL REGULATOR"/>
    <property type="match status" value="1"/>
</dbReference>
<dbReference type="PROSITE" id="PS50949">
    <property type="entry name" value="HTH_GNTR"/>
    <property type="match status" value="1"/>
</dbReference>
<reference evidence="6" key="1">
    <citation type="submission" date="2017-02" db="EMBL/GenBank/DDBJ databases">
        <authorList>
            <person name="Varghese N."/>
            <person name="Submissions S."/>
        </authorList>
    </citation>
    <scope>NUCLEOTIDE SEQUENCE [LARGE SCALE GENOMIC DNA]</scope>
    <source>
        <strain evidence="6">SM117</strain>
    </source>
</reference>
<gene>
    <name evidence="5" type="ORF">SAMN06295987_1161</name>
</gene>
<keyword evidence="6" id="KW-1185">Reference proteome</keyword>
<dbReference type="InterPro" id="IPR036388">
    <property type="entry name" value="WH-like_DNA-bd_sf"/>
</dbReference>
<dbReference type="InterPro" id="IPR036390">
    <property type="entry name" value="WH_DNA-bd_sf"/>
</dbReference>
<protein>
    <submittedName>
        <fullName evidence="5">Regulatory protein, gntR family</fullName>
    </submittedName>
</protein>
<evidence type="ECO:0000313" key="5">
    <source>
        <dbReference type="EMBL" id="SLK11792.1"/>
    </source>
</evidence>
<organism evidence="5 6">
    <name type="scientific">Novosphingobium mathurense</name>
    <dbReference type="NCBI Taxonomy" id="428990"/>
    <lineage>
        <taxon>Bacteria</taxon>
        <taxon>Pseudomonadati</taxon>
        <taxon>Pseudomonadota</taxon>
        <taxon>Alphaproteobacteria</taxon>
        <taxon>Sphingomonadales</taxon>
        <taxon>Sphingomonadaceae</taxon>
        <taxon>Novosphingobium</taxon>
    </lineage>
</organism>
<evidence type="ECO:0000256" key="1">
    <source>
        <dbReference type="ARBA" id="ARBA00023015"/>
    </source>
</evidence>
<name>A0A1U6IUW4_9SPHN</name>
<dbReference type="GO" id="GO:0003677">
    <property type="term" value="F:DNA binding"/>
    <property type="evidence" value="ECO:0007669"/>
    <property type="project" value="UniProtKB-KW"/>
</dbReference>
<dbReference type="AlphaFoldDB" id="A0A1U6IUW4"/>
<evidence type="ECO:0000256" key="3">
    <source>
        <dbReference type="ARBA" id="ARBA00023163"/>
    </source>
</evidence>
<evidence type="ECO:0000256" key="2">
    <source>
        <dbReference type="ARBA" id="ARBA00023125"/>
    </source>
</evidence>
<accession>A0A1U6IUW4</accession>
<evidence type="ECO:0000259" key="4">
    <source>
        <dbReference type="PROSITE" id="PS50949"/>
    </source>
</evidence>
<evidence type="ECO:0000313" key="6">
    <source>
        <dbReference type="Proteomes" id="UP000190989"/>
    </source>
</evidence>
<dbReference type="Gene3D" id="1.10.10.10">
    <property type="entry name" value="Winged helix-like DNA-binding domain superfamily/Winged helix DNA-binding domain"/>
    <property type="match status" value="1"/>
</dbReference>
<dbReference type="Pfam" id="PF00392">
    <property type="entry name" value="GntR"/>
    <property type="match status" value="1"/>
</dbReference>
<keyword evidence="3" id="KW-0804">Transcription</keyword>
<dbReference type="InterPro" id="IPR000524">
    <property type="entry name" value="Tscrpt_reg_HTH_GntR"/>
</dbReference>
<dbReference type="STRING" id="428990.SAMN06295987_1161"/>
<dbReference type="SUPFAM" id="SSF46785">
    <property type="entry name" value="Winged helix' DNA-binding domain"/>
    <property type="match status" value="1"/>
</dbReference>
<dbReference type="Proteomes" id="UP000190989">
    <property type="component" value="Unassembled WGS sequence"/>
</dbReference>
<keyword evidence="2" id="KW-0238">DNA-binding</keyword>